<gene>
    <name evidence="9" type="primary">rpl7ae</name>
    <name evidence="11" type="ORF">ENW83_03645</name>
</gene>
<comment type="function">
    <text evidence="9">Multifunctional RNA-binding protein that recognizes the K-turn motif in ribosomal RNA, the RNA component of RNase P, box H/ACA, box C/D and box C'/D' sRNAs.</text>
</comment>
<dbReference type="PRINTS" id="PR00881">
    <property type="entry name" value="L7ARS6FAMILY"/>
</dbReference>
<dbReference type="EMBL" id="DTLS01000101">
    <property type="protein sequence ID" value="HGZ60283.1"/>
    <property type="molecule type" value="Genomic_DNA"/>
</dbReference>
<accession>A0A7J3SLQ0</accession>
<dbReference type="PANTHER" id="PTHR23105">
    <property type="entry name" value="RIBOSOMAL PROTEIN L7AE FAMILY MEMBER"/>
    <property type="match status" value="1"/>
</dbReference>
<keyword evidence="7 9" id="KW-0689">Ribosomal protein</keyword>
<dbReference type="FunFam" id="3.30.1330.30:FF:000020">
    <property type="entry name" value="50S ribosomal protein L7Ae"/>
    <property type="match status" value="1"/>
</dbReference>
<comment type="caution">
    <text evidence="11">The sequence shown here is derived from an EMBL/GenBank/DDBJ whole genome shotgun (WGS) entry which is preliminary data.</text>
</comment>
<comment type="subcellular location">
    <subcellularLocation>
        <location evidence="1 9">Cytoplasm</location>
    </subcellularLocation>
</comment>
<dbReference type="GO" id="GO:0003735">
    <property type="term" value="F:structural constituent of ribosome"/>
    <property type="evidence" value="ECO:0007669"/>
    <property type="project" value="InterPro"/>
</dbReference>
<dbReference type="Pfam" id="PF01248">
    <property type="entry name" value="Ribosomal_L7Ae"/>
    <property type="match status" value="1"/>
</dbReference>
<evidence type="ECO:0000256" key="6">
    <source>
        <dbReference type="ARBA" id="ARBA00022884"/>
    </source>
</evidence>
<dbReference type="GO" id="GO:0004526">
    <property type="term" value="F:ribonuclease P activity"/>
    <property type="evidence" value="ECO:0007669"/>
    <property type="project" value="UniProtKB-UniRule"/>
</dbReference>
<dbReference type="Gene3D" id="3.30.1330.30">
    <property type="match status" value="1"/>
</dbReference>
<dbReference type="InterPro" id="IPR004038">
    <property type="entry name" value="Ribosomal_eL8/eL30/eS12/Gad45"/>
</dbReference>
<dbReference type="HAMAP" id="MF_00326">
    <property type="entry name" value="Ribosomal_eL8"/>
    <property type="match status" value="1"/>
</dbReference>
<organism evidence="11">
    <name type="scientific">Fervidicoccus fontis</name>
    <dbReference type="NCBI Taxonomy" id="683846"/>
    <lineage>
        <taxon>Archaea</taxon>
        <taxon>Thermoproteota</taxon>
        <taxon>Thermoprotei</taxon>
        <taxon>Fervidicoccales</taxon>
        <taxon>Fervidicoccaceae</taxon>
        <taxon>Fervidicoccus</taxon>
    </lineage>
</organism>
<evidence type="ECO:0000256" key="4">
    <source>
        <dbReference type="ARBA" id="ARBA00022694"/>
    </source>
</evidence>
<reference evidence="11" key="1">
    <citation type="journal article" date="2020" name="mSystems">
        <title>Genome- and Community-Level Interaction Insights into Carbon Utilization and Element Cycling Functions of Hydrothermarchaeota in Hydrothermal Sediment.</title>
        <authorList>
            <person name="Zhou Z."/>
            <person name="Liu Y."/>
            <person name="Xu W."/>
            <person name="Pan J."/>
            <person name="Luo Z.H."/>
            <person name="Li M."/>
        </authorList>
    </citation>
    <scope>NUCLEOTIDE SEQUENCE [LARGE SCALE GENOMIC DNA]</scope>
    <source>
        <strain evidence="11">SpSt-885</strain>
    </source>
</reference>
<evidence type="ECO:0000256" key="9">
    <source>
        <dbReference type="HAMAP-Rule" id="MF_00326"/>
    </source>
</evidence>
<dbReference type="GO" id="GO:0001682">
    <property type="term" value="P:tRNA 5'-leader removal"/>
    <property type="evidence" value="ECO:0007669"/>
    <property type="project" value="UniProtKB-UniRule"/>
</dbReference>
<keyword evidence="8 9" id="KW-0687">Ribonucleoprotein</keyword>
<dbReference type="PRINTS" id="PR00884">
    <property type="entry name" value="RIBOSOMALHS6"/>
</dbReference>
<dbReference type="GO" id="GO:0005737">
    <property type="term" value="C:cytoplasm"/>
    <property type="evidence" value="ECO:0007669"/>
    <property type="project" value="UniProtKB-SubCell"/>
</dbReference>
<dbReference type="GO" id="GO:1990904">
    <property type="term" value="C:ribonucleoprotein complex"/>
    <property type="evidence" value="ECO:0007669"/>
    <property type="project" value="UniProtKB-KW"/>
</dbReference>
<keyword evidence="5 9" id="KW-0699">rRNA-binding</keyword>
<dbReference type="GO" id="GO:0006412">
    <property type="term" value="P:translation"/>
    <property type="evidence" value="ECO:0007669"/>
    <property type="project" value="UniProtKB-UniRule"/>
</dbReference>
<keyword evidence="4 9" id="KW-0819">tRNA processing</keyword>
<dbReference type="GO" id="GO:0005840">
    <property type="term" value="C:ribosome"/>
    <property type="evidence" value="ECO:0007669"/>
    <property type="project" value="UniProtKB-KW"/>
</dbReference>
<comment type="similarity">
    <text evidence="2 9">Belongs to the eukaryotic ribosomal protein eL8 family.</text>
</comment>
<sequence length="127" mass="13795">MSKQFYVKFQVPAELAEQTYKLIEKARSTGGKLKKGTNETTKAVERGVAKLVVIAEDVDPPEVVAHLPLLCEEKKIPYTYVPSKKRLGEAAGIEVQSAAVAIVEPGEAKQDLNDLVAKVNDVKSKSS</sequence>
<dbReference type="GO" id="GO:0042254">
    <property type="term" value="P:ribosome biogenesis"/>
    <property type="evidence" value="ECO:0007669"/>
    <property type="project" value="InterPro"/>
</dbReference>
<dbReference type="InterPro" id="IPR004037">
    <property type="entry name" value="Ribosomal_eL8-like_CS"/>
</dbReference>
<evidence type="ECO:0000259" key="10">
    <source>
        <dbReference type="Pfam" id="PF01248"/>
    </source>
</evidence>
<evidence type="ECO:0000256" key="5">
    <source>
        <dbReference type="ARBA" id="ARBA00022730"/>
    </source>
</evidence>
<dbReference type="InterPro" id="IPR018492">
    <property type="entry name" value="Ribosomal_eL8/Nhp2"/>
</dbReference>
<proteinExistence type="inferred from homology"/>
<dbReference type="InterPro" id="IPR029064">
    <property type="entry name" value="Ribosomal_eL30-like_sf"/>
</dbReference>
<dbReference type="AlphaFoldDB" id="A0A7J3SLQ0"/>
<name>A0A7J3SLQ0_9CREN</name>
<dbReference type="SUPFAM" id="SSF55315">
    <property type="entry name" value="L30e-like"/>
    <property type="match status" value="1"/>
</dbReference>
<keyword evidence="6 9" id="KW-0694">RNA-binding</keyword>
<evidence type="ECO:0000256" key="7">
    <source>
        <dbReference type="ARBA" id="ARBA00022980"/>
    </source>
</evidence>
<evidence type="ECO:0000313" key="11">
    <source>
        <dbReference type="EMBL" id="HGZ60283.1"/>
    </source>
</evidence>
<dbReference type="InterPro" id="IPR022481">
    <property type="entry name" value="Ribosomal_eL8_arc"/>
</dbReference>
<dbReference type="PROSITE" id="PS01082">
    <property type="entry name" value="RIBOSOMAL_L7AE"/>
    <property type="match status" value="1"/>
</dbReference>
<comment type="subunit">
    <text evidence="9">Part of the 50S ribosomal subunit. Probably part of the RNase P complex.</text>
</comment>
<keyword evidence="3 9" id="KW-0963">Cytoplasm</keyword>
<dbReference type="InterPro" id="IPR050257">
    <property type="entry name" value="eL8/uL1-like"/>
</dbReference>
<evidence type="ECO:0000256" key="3">
    <source>
        <dbReference type="ARBA" id="ARBA00022490"/>
    </source>
</evidence>
<protein>
    <recommendedName>
        <fullName evidence="9">Large ribosomal subunit protein eL8</fullName>
    </recommendedName>
</protein>
<evidence type="ECO:0000256" key="8">
    <source>
        <dbReference type="ARBA" id="ARBA00023274"/>
    </source>
</evidence>
<evidence type="ECO:0000256" key="2">
    <source>
        <dbReference type="ARBA" id="ARBA00007337"/>
    </source>
</evidence>
<evidence type="ECO:0000256" key="1">
    <source>
        <dbReference type="ARBA" id="ARBA00004496"/>
    </source>
</evidence>
<dbReference type="GO" id="GO:0019843">
    <property type="term" value="F:rRNA binding"/>
    <property type="evidence" value="ECO:0007669"/>
    <property type="project" value="UniProtKB-KW"/>
</dbReference>
<feature type="domain" description="Ribosomal protein eL8/eL30/eS12/Gadd45" evidence="10">
    <location>
        <begin position="18"/>
        <end position="109"/>
    </location>
</feature>
<dbReference type="NCBIfam" id="TIGR03677">
    <property type="entry name" value="eL8_ribo"/>
    <property type="match status" value="1"/>
</dbReference>